<keyword evidence="1" id="KW-1133">Transmembrane helix</keyword>
<organism evidence="2 3">
    <name type="scientific">Merops nubicus</name>
    <name type="common">Northern carmine bee-eater</name>
    <dbReference type="NCBI Taxonomy" id="57421"/>
    <lineage>
        <taxon>Eukaryota</taxon>
        <taxon>Metazoa</taxon>
        <taxon>Chordata</taxon>
        <taxon>Craniata</taxon>
        <taxon>Vertebrata</taxon>
        <taxon>Euteleostomi</taxon>
        <taxon>Archelosauria</taxon>
        <taxon>Archosauria</taxon>
        <taxon>Dinosauria</taxon>
        <taxon>Saurischia</taxon>
        <taxon>Theropoda</taxon>
        <taxon>Coelurosauria</taxon>
        <taxon>Aves</taxon>
        <taxon>Neognathae</taxon>
        <taxon>Neoaves</taxon>
        <taxon>Telluraves</taxon>
        <taxon>Coraciimorphae</taxon>
        <taxon>Coraciiformes</taxon>
        <taxon>Meropidae</taxon>
        <taxon>Merops</taxon>
    </lineage>
</organism>
<keyword evidence="1" id="KW-0472">Membrane</keyword>
<accession>A0A091QGB1</accession>
<keyword evidence="1" id="KW-0812">Transmembrane</keyword>
<sequence length="69" mass="7877">KLFNNIPANVRSLFQAQFAEDLNFYGFYSGRFGILSPRTSIAQSIFFGILCGLIAVIKSHRINRDQHEQ</sequence>
<proteinExistence type="predicted"/>
<reference evidence="2 3" key="1">
    <citation type="submission" date="2014-04" db="EMBL/GenBank/DDBJ databases">
        <title>Genome evolution of avian class.</title>
        <authorList>
            <person name="Zhang G."/>
            <person name="Li C."/>
        </authorList>
    </citation>
    <scope>NUCLEOTIDE SEQUENCE [LARGE SCALE GENOMIC DNA]</scope>
    <source>
        <strain evidence="2">BGI_N331</strain>
    </source>
</reference>
<dbReference type="Proteomes" id="UP000052967">
    <property type="component" value="Unassembled WGS sequence"/>
</dbReference>
<evidence type="ECO:0000256" key="1">
    <source>
        <dbReference type="SAM" id="Phobius"/>
    </source>
</evidence>
<evidence type="ECO:0000313" key="2">
    <source>
        <dbReference type="EMBL" id="KFQ25015.1"/>
    </source>
</evidence>
<feature type="non-terminal residue" evidence="2">
    <location>
        <position position="69"/>
    </location>
</feature>
<name>A0A091QGB1_MERNU</name>
<protein>
    <submittedName>
        <fullName evidence="2">Uncharacterized protein</fullName>
    </submittedName>
</protein>
<gene>
    <name evidence="2" type="ORF">N331_04473</name>
</gene>
<dbReference type="AlphaFoldDB" id="A0A091QGB1"/>
<evidence type="ECO:0000313" key="3">
    <source>
        <dbReference type="Proteomes" id="UP000052967"/>
    </source>
</evidence>
<feature type="transmembrane region" description="Helical" evidence="1">
    <location>
        <begin position="40"/>
        <end position="57"/>
    </location>
</feature>
<feature type="non-terminal residue" evidence="2">
    <location>
        <position position="1"/>
    </location>
</feature>
<keyword evidence="3" id="KW-1185">Reference proteome</keyword>
<dbReference type="EMBL" id="KK697103">
    <property type="protein sequence ID" value="KFQ25015.1"/>
    <property type="molecule type" value="Genomic_DNA"/>
</dbReference>